<dbReference type="Pfam" id="PF03060">
    <property type="entry name" value="NMO"/>
    <property type="match status" value="1"/>
</dbReference>
<dbReference type="InterPro" id="IPR004136">
    <property type="entry name" value="NMO"/>
</dbReference>
<dbReference type="InterPro" id="IPR001295">
    <property type="entry name" value="Dihydroorotate_DH_CS"/>
</dbReference>
<dbReference type="AlphaFoldDB" id="A0A4R5B4H5"/>
<name>A0A4R5B4H5_9ACTN</name>
<reference evidence="4 5" key="1">
    <citation type="submission" date="2019-03" db="EMBL/GenBank/DDBJ databases">
        <title>Draft genome sequences of novel Actinobacteria.</title>
        <authorList>
            <person name="Sahin N."/>
            <person name="Ay H."/>
            <person name="Saygin H."/>
        </authorList>
    </citation>
    <scope>NUCLEOTIDE SEQUENCE [LARGE SCALE GENOMIC DNA]</scope>
    <source>
        <strain evidence="4 5">H3C3</strain>
    </source>
</reference>
<protein>
    <submittedName>
        <fullName evidence="4">Nitronate monooxygenase</fullName>
    </submittedName>
</protein>
<evidence type="ECO:0000256" key="3">
    <source>
        <dbReference type="ARBA" id="ARBA00023002"/>
    </source>
</evidence>
<gene>
    <name evidence="4" type="ORF">E1298_28255</name>
</gene>
<sequence length="321" mass="32968">MTGRLERVLGIDRPVLLAGMGGVAGPELAVAVAAAGGLGVVGGYKAGGPALAALLDPLVDRTDGPIGVNLIPEVVPDRLLDEQLDHILLRTPGRLLVTTFGPVPERMARRLTDAGRTLVAQVGTVADAVALRDTADVIVLQGTEAGGHLLGTARTRSLVRRTRTALPDAVLVAAGGVAGAADAAAMAAAGADGVCCGTAFVATAEANAHELFKERVLAASAGDTTVTRVFEIGWPGRRHRVLRGPVTENPAAFTRSFIGETTVGGVRHPVCRFSAAVPTRFTEGRVREMAMYAGTSCDRVTAIRPAAEVVAGLAGVLEEVR</sequence>
<accession>A0A4R5B4H5</accession>
<organism evidence="4 5">
    <name type="scientific">Actinomadura rubrisoli</name>
    <dbReference type="NCBI Taxonomy" id="2530368"/>
    <lineage>
        <taxon>Bacteria</taxon>
        <taxon>Bacillati</taxon>
        <taxon>Actinomycetota</taxon>
        <taxon>Actinomycetes</taxon>
        <taxon>Streptosporangiales</taxon>
        <taxon>Thermomonosporaceae</taxon>
        <taxon>Actinomadura</taxon>
    </lineage>
</organism>
<proteinExistence type="predicted"/>
<keyword evidence="4" id="KW-0503">Monooxygenase</keyword>
<dbReference type="OrthoDB" id="7165168at2"/>
<dbReference type="EMBL" id="SMKU01000181">
    <property type="protein sequence ID" value="TDD79196.1"/>
    <property type="molecule type" value="Genomic_DNA"/>
</dbReference>
<dbReference type="InterPro" id="IPR013785">
    <property type="entry name" value="Aldolase_TIM"/>
</dbReference>
<dbReference type="GO" id="GO:0016627">
    <property type="term" value="F:oxidoreductase activity, acting on the CH-CH group of donors"/>
    <property type="evidence" value="ECO:0007669"/>
    <property type="project" value="InterPro"/>
</dbReference>
<dbReference type="SUPFAM" id="SSF51412">
    <property type="entry name" value="Inosine monophosphate dehydrogenase (IMPDH)"/>
    <property type="match status" value="1"/>
</dbReference>
<dbReference type="Gene3D" id="3.20.20.70">
    <property type="entry name" value="Aldolase class I"/>
    <property type="match status" value="1"/>
</dbReference>
<evidence type="ECO:0000256" key="2">
    <source>
        <dbReference type="ARBA" id="ARBA00022643"/>
    </source>
</evidence>
<evidence type="ECO:0000256" key="1">
    <source>
        <dbReference type="ARBA" id="ARBA00022630"/>
    </source>
</evidence>
<keyword evidence="1" id="KW-0285">Flavoprotein</keyword>
<dbReference type="PANTHER" id="PTHR32332:SF20">
    <property type="entry name" value="2-NITROPROPANE DIOXYGENASE-LIKE PROTEIN"/>
    <property type="match status" value="1"/>
</dbReference>
<evidence type="ECO:0000313" key="5">
    <source>
        <dbReference type="Proteomes" id="UP000294513"/>
    </source>
</evidence>
<dbReference type="RefSeq" id="WP_131898538.1">
    <property type="nucleotide sequence ID" value="NZ_SMKU01000181.1"/>
</dbReference>
<dbReference type="GO" id="GO:0018580">
    <property type="term" value="F:nitronate monooxygenase activity"/>
    <property type="evidence" value="ECO:0007669"/>
    <property type="project" value="InterPro"/>
</dbReference>
<dbReference type="Proteomes" id="UP000294513">
    <property type="component" value="Unassembled WGS sequence"/>
</dbReference>
<keyword evidence="3" id="KW-0560">Oxidoreductase</keyword>
<evidence type="ECO:0000313" key="4">
    <source>
        <dbReference type="EMBL" id="TDD79196.1"/>
    </source>
</evidence>
<dbReference type="PROSITE" id="PS00912">
    <property type="entry name" value="DHODEHASE_2"/>
    <property type="match status" value="1"/>
</dbReference>
<dbReference type="GO" id="GO:0006207">
    <property type="term" value="P:'de novo' pyrimidine nucleobase biosynthetic process"/>
    <property type="evidence" value="ECO:0007669"/>
    <property type="project" value="InterPro"/>
</dbReference>
<comment type="caution">
    <text evidence="4">The sequence shown here is derived from an EMBL/GenBank/DDBJ whole genome shotgun (WGS) entry which is preliminary data.</text>
</comment>
<dbReference type="PANTHER" id="PTHR32332">
    <property type="entry name" value="2-NITROPROPANE DIOXYGENASE"/>
    <property type="match status" value="1"/>
</dbReference>
<dbReference type="CDD" id="cd04730">
    <property type="entry name" value="NPD_like"/>
    <property type="match status" value="1"/>
</dbReference>
<keyword evidence="2" id="KW-0288">FMN</keyword>
<keyword evidence="5" id="KW-1185">Reference proteome</keyword>